<evidence type="ECO:0000313" key="1">
    <source>
        <dbReference type="EMBL" id="MPM59996.1"/>
    </source>
</evidence>
<gene>
    <name evidence="1" type="ORF">SDC9_106842</name>
</gene>
<dbReference type="Gene3D" id="2.60.40.1740">
    <property type="entry name" value="hypothetical protein (bacova_03559)"/>
    <property type="match status" value="1"/>
</dbReference>
<protein>
    <recommendedName>
        <fullName evidence="2">DUF4843 domain-containing protein</fullName>
    </recommendedName>
</protein>
<accession>A0A645B4L7</accession>
<dbReference type="AlphaFoldDB" id="A0A645B4L7"/>
<proteinExistence type="predicted"/>
<dbReference type="EMBL" id="VSSQ01017568">
    <property type="protein sequence ID" value="MPM59996.1"/>
    <property type="molecule type" value="Genomic_DNA"/>
</dbReference>
<evidence type="ECO:0008006" key="2">
    <source>
        <dbReference type="Google" id="ProtNLM"/>
    </source>
</evidence>
<organism evidence="1">
    <name type="scientific">bioreactor metagenome</name>
    <dbReference type="NCBI Taxonomy" id="1076179"/>
    <lineage>
        <taxon>unclassified sequences</taxon>
        <taxon>metagenomes</taxon>
        <taxon>ecological metagenomes</taxon>
    </lineage>
</organism>
<name>A0A645B4L7_9ZZZZ</name>
<dbReference type="PROSITE" id="PS51257">
    <property type="entry name" value="PROKAR_LIPOPROTEIN"/>
    <property type="match status" value="1"/>
</dbReference>
<sequence length="263" mass="29235">MKTINKILFISVSLVLGVLTSCSEDIPSREDSPVVSEGTVNAFFPKAQSSTFSVGVDATKFTLSLSRVKTDTSAKVKLYKTMDIKEVFVLPDSVSFAAGESTAQIEVAFSNLDKFKTYTLGLRLDEKASDPYEINELGTTNFVVNIQQEDWTDYAQGTFTSGFLEDSWSQSLQYSALLDQYRFPNVWANGYHLVFTWDKASNVKPVEDAVTTGYVHSKYGMVTYSPITSDWTYNSTTKTFHLLGEWTVSAGSFGEAEETFTLN</sequence>
<reference evidence="1" key="1">
    <citation type="submission" date="2019-08" db="EMBL/GenBank/DDBJ databases">
        <authorList>
            <person name="Kucharzyk K."/>
            <person name="Murdoch R.W."/>
            <person name="Higgins S."/>
            <person name="Loffler F."/>
        </authorList>
    </citation>
    <scope>NUCLEOTIDE SEQUENCE</scope>
</reference>
<comment type="caution">
    <text evidence="1">The sequence shown here is derived from an EMBL/GenBank/DDBJ whole genome shotgun (WGS) entry which is preliminary data.</text>
</comment>